<protein>
    <submittedName>
        <fullName evidence="1">Uncharacterized protein</fullName>
    </submittedName>
</protein>
<dbReference type="RefSeq" id="WP_222199846.1">
    <property type="nucleotide sequence ID" value="NZ_JAIMFO010000008.1"/>
</dbReference>
<reference evidence="1 2" key="1">
    <citation type="submission" date="2021-08" db="EMBL/GenBank/DDBJ databases">
        <title>Collinsella faecalis sp. nov. isolated from swine faeces.</title>
        <authorList>
            <person name="Oh B.S."/>
            <person name="Lee J.H."/>
        </authorList>
    </citation>
    <scope>NUCLEOTIDE SEQUENCE [LARGE SCALE GENOMIC DNA]</scope>
    <source>
        <strain evidence="1 2">AGMB00827</strain>
    </source>
</reference>
<keyword evidence="2" id="KW-1185">Reference proteome</keyword>
<organism evidence="1 2">
    <name type="scientific">Collinsella ureilytica</name>
    <dbReference type="NCBI Taxonomy" id="2869515"/>
    <lineage>
        <taxon>Bacteria</taxon>
        <taxon>Bacillati</taxon>
        <taxon>Actinomycetota</taxon>
        <taxon>Coriobacteriia</taxon>
        <taxon>Coriobacteriales</taxon>
        <taxon>Coriobacteriaceae</taxon>
        <taxon>Collinsella</taxon>
    </lineage>
</organism>
<name>A0ABS7ML84_9ACTN</name>
<dbReference type="Gene3D" id="2.60.40.740">
    <property type="match status" value="1"/>
</dbReference>
<dbReference type="Proteomes" id="UP000700908">
    <property type="component" value="Unassembled WGS sequence"/>
</dbReference>
<gene>
    <name evidence="1" type="ORF">K6V98_07155</name>
</gene>
<accession>A0ABS7ML84</accession>
<sequence>MEERLSYFINKRGRVADPAKRDQIDWEVTINKRNDKNKGVALAKETFKDDLSNVGAFIPESFKLNDQALTDDEVVDPATQGLRYAFPKDFGKTQAKISFSTRVAEPDVTQKVSNTARLEVENQDAQEAKATVQVNRPLSISKSLTAARVDAGSGEQSLMWTIAAGAPYQSFGPTWIGDILSAERVGQTAPKRIELVAEQSISGEKDSWQVVAVETLDPAAARSFPSFPADKTVPVPIFLPIPSPCMTSAMRGMMARLPPSLAIPIRL</sequence>
<comment type="caution">
    <text evidence="1">The sequence shown here is derived from an EMBL/GenBank/DDBJ whole genome shotgun (WGS) entry which is preliminary data.</text>
</comment>
<evidence type="ECO:0000313" key="2">
    <source>
        <dbReference type="Proteomes" id="UP000700908"/>
    </source>
</evidence>
<dbReference type="SUPFAM" id="SSF49401">
    <property type="entry name" value="Bacterial adhesins"/>
    <property type="match status" value="1"/>
</dbReference>
<dbReference type="InterPro" id="IPR008966">
    <property type="entry name" value="Adhesion_dom_sf"/>
</dbReference>
<dbReference type="EMBL" id="JAIMFO010000008">
    <property type="protein sequence ID" value="MBY4798120.1"/>
    <property type="molecule type" value="Genomic_DNA"/>
</dbReference>
<evidence type="ECO:0000313" key="1">
    <source>
        <dbReference type="EMBL" id="MBY4798120.1"/>
    </source>
</evidence>
<proteinExistence type="predicted"/>